<dbReference type="RefSeq" id="WP_170222640.1">
    <property type="nucleotide sequence ID" value="NZ_BAAASV010000001.1"/>
</dbReference>
<accession>A0A542ZWT9</accession>
<proteinExistence type="predicted"/>
<gene>
    <name evidence="2" type="ORF">FB461_1340</name>
</gene>
<evidence type="ECO:0000313" key="3">
    <source>
        <dbReference type="Proteomes" id="UP000315389"/>
    </source>
</evidence>
<keyword evidence="3" id="KW-1185">Reference proteome</keyword>
<dbReference type="Proteomes" id="UP000315389">
    <property type="component" value="Unassembled WGS sequence"/>
</dbReference>
<reference evidence="2 3" key="1">
    <citation type="submission" date="2019-06" db="EMBL/GenBank/DDBJ databases">
        <title>Sequencing the genomes of 1000 actinobacteria strains.</title>
        <authorList>
            <person name="Klenk H.-P."/>
        </authorList>
    </citation>
    <scope>NUCLEOTIDE SEQUENCE [LARGE SCALE GENOMIC DNA]</scope>
    <source>
        <strain evidence="2 3">DSM 4813</strain>
    </source>
</reference>
<keyword evidence="1" id="KW-1133">Transmembrane helix</keyword>
<comment type="caution">
    <text evidence="2">The sequence shown here is derived from an EMBL/GenBank/DDBJ whole genome shotgun (WGS) entry which is preliminary data.</text>
</comment>
<keyword evidence="1" id="KW-0812">Transmembrane</keyword>
<organism evidence="2 3">
    <name type="scientific">Rarobacter faecitabidus</name>
    <dbReference type="NCBI Taxonomy" id="13243"/>
    <lineage>
        <taxon>Bacteria</taxon>
        <taxon>Bacillati</taxon>
        <taxon>Actinomycetota</taxon>
        <taxon>Actinomycetes</taxon>
        <taxon>Micrococcales</taxon>
        <taxon>Rarobacteraceae</taxon>
        <taxon>Rarobacter</taxon>
    </lineage>
</organism>
<sequence>MYGFLWRILPGPTWLKLIEAAIIITAVAYALLNWGYPWISDRIEQNPVIGN</sequence>
<dbReference type="EMBL" id="VFOS01000001">
    <property type="protein sequence ID" value="TQL64817.1"/>
    <property type="molecule type" value="Genomic_DNA"/>
</dbReference>
<evidence type="ECO:0000313" key="2">
    <source>
        <dbReference type="EMBL" id="TQL64817.1"/>
    </source>
</evidence>
<dbReference type="AlphaFoldDB" id="A0A542ZWT9"/>
<feature type="transmembrane region" description="Helical" evidence="1">
    <location>
        <begin position="14"/>
        <end position="32"/>
    </location>
</feature>
<name>A0A542ZWT9_RARFA</name>
<protein>
    <submittedName>
        <fullName evidence="2">Uncharacterized protein</fullName>
    </submittedName>
</protein>
<keyword evidence="1" id="KW-0472">Membrane</keyword>
<evidence type="ECO:0000256" key="1">
    <source>
        <dbReference type="SAM" id="Phobius"/>
    </source>
</evidence>